<reference evidence="2 3" key="1">
    <citation type="submission" date="2018-08" db="EMBL/GenBank/DDBJ databases">
        <title>Complete genomic analysis of a Citrobacter pasteurii isolated from cockles (Cerastoderma edule) containing a new chromosomic qnrB allele.</title>
        <authorList>
            <person name="Rodrigues A."/>
            <person name="Baptista T."/>
            <person name="Quesada A."/>
            <person name="Campos M.J."/>
        </authorList>
    </citation>
    <scope>NUCLEOTIDE SEQUENCE [LARGE SCALE GENOMIC DNA]</scope>
    <source>
        <strain evidence="2 3">BA18</strain>
    </source>
</reference>
<dbReference type="Proteomes" id="UP000468420">
    <property type="component" value="Unassembled WGS sequence"/>
</dbReference>
<accession>A0A6N6JYZ1</accession>
<keyword evidence="1" id="KW-0812">Transmembrane</keyword>
<gene>
    <name evidence="2" type="ORF">DXF85_21410</name>
</gene>
<keyword evidence="1" id="KW-0472">Membrane</keyword>
<dbReference type="EMBL" id="QRDC01000023">
    <property type="protein sequence ID" value="KAA1275125.1"/>
    <property type="molecule type" value="Genomic_DNA"/>
</dbReference>
<protein>
    <submittedName>
        <fullName evidence="2">Uncharacterized protein</fullName>
    </submittedName>
</protein>
<proteinExistence type="predicted"/>
<feature type="transmembrane region" description="Helical" evidence="1">
    <location>
        <begin position="6"/>
        <end position="26"/>
    </location>
</feature>
<evidence type="ECO:0000256" key="1">
    <source>
        <dbReference type="SAM" id="Phobius"/>
    </source>
</evidence>
<name>A0A6N6JYZ1_9ENTR</name>
<comment type="caution">
    <text evidence="2">The sequence shown here is derived from an EMBL/GenBank/DDBJ whole genome shotgun (WGS) entry which is preliminary data.</text>
</comment>
<evidence type="ECO:0000313" key="2">
    <source>
        <dbReference type="EMBL" id="KAA1275125.1"/>
    </source>
</evidence>
<organism evidence="2 3">
    <name type="scientific">Citrobacter pasteurii</name>
    <dbReference type="NCBI Taxonomy" id="1563222"/>
    <lineage>
        <taxon>Bacteria</taxon>
        <taxon>Pseudomonadati</taxon>
        <taxon>Pseudomonadota</taxon>
        <taxon>Gammaproteobacteria</taxon>
        <taxon>Enterobacterales</taxon>
        <taxon>Enterobacteriaceae</taxon>
        <taxon>Citrobacter</taxon>
    </lineage>
</organism>
<sequence length="74" mass="8795">METVVGVFHSYPIFLWITWCKILFIVSDQNWKTRLSVAQPSTSKYKNHYKSCNWIKYVEKDKLCPHGVKSLLIF</sequence>
<keyword evidence="1" id="KW-1133">Transmembrane helix</keyword>
<evidence type="ECO:0000313" key="3">
    <source>
        <dbReference type="Proteomes" id="UP000468420"/>
    </source>
</evidence>
<dbReference type="AlphaFoldDB" id="A0A6N6JYZ1"/>